<dbReference type="AlphaFoldDB" id="A0A7J6NKY6"/>
<feature type="region of interest" description="Disordered" evidence="1">
    <location>
        <begin position="132"/>
        <end position="172"/>
    </location>
</feature>
<sequence length="226" mass="25080">MATPSNRRNESNNPFAAYSSEEESGHGGGHMSGGASRKRSFMDELRKARLYRGRIRGGIHTLQEQVGNIIITSEKDKELIEILGRKEEDLRKALDEAGAYVVELELRYDKLNERTAREIALSRISEGLLSQIGSSDSEDETRKSPRAALRSSTAHHRDALPPPPPPRKSPVSEYEAYIEIAPETEWRQLYVASMAPPSTSVETTAGLGQVKLGLFDDDSYRVLPVS</sequence>
<comment type="caution">
    <text evidence="2">The sequence shown here is derived from an EMBL/GenBank/DDBJ whole genome shotgun (WGS) entry which is preliminary data.</text>
</comment>
<dbReference type="EMBL" id="JABANP010000310">
    <property type="protein sequence ID" value="KAF4684485.1"/>
    <property type="molecule type" value="Genomic_DNA"/>
</dbReference>
<name>A0A7J6NKY6_PEROL</name>
<evidence type="ECO:0000256" key="1">
    <source>
        <dbReference type="SAM" id="MobiDB-lite"/>
    </source>
</evidence>
<reference evidence="2 3" key="1">
    <citation type="submission" date="2020-04" db="EMBL/GenBank/DDBJ databases">
        <title>Perkinsus olseni comparative genomics.</title>
        <authorList>
            <person name="Bogema D.R."/>
        </authorList>
    </citation>
    <scope>NUCLEOTIDE SEQUENCE [LARGE SCALE GENOMIC DNA]</scope>
    <source>
        <strain evidence="2">00978-12</strain>
    </source>
</reference>
<proteinExistence type="predicted"/>
<organism evidence="2 3">
    <name type="scientific">Perkinsus olseni</name>
    <name type="common">Perkinsus atlanticus</name>
    <dbReference type="NCBI Taxonomy" id="32597"/>
    <lineage>
        <taxon>Eukaryota</taxon>
        <taxon>Sar</taxon>
        <taxon>Alveolata</taxon>
        <taxon>Perkinsozoa</taxon>
        <taxon>Perkinsea</taxon>
        <taxon>Perkinsida</taxon>
        <taxon>Perkinsidae</taxon>
        <taxon>Perkinsus</taxon>
    </lineage>
</organism>
<accession>A0A7J6NKY6</accession>
<evidence type="ECO:0000313" key="2">
    <source>
        <dbReference type="EMBL" id="KAF4684485.1"/>
    </source>
</evidence>
<protein>
    <submittedName>
        <fullName evidence="2">Uncharacterized protein</fullName>
    </submittedName>
</protein>
<gene>
    <name evidence="2" type="ORF">FOZ60_007827</name>
</gene>
<feature type="region of interest" description="Disordered" evidence="1">
    <location>
        <begin position="1"/>
        <end position="39"/>
    </location>
</feature>
<evidence type="ECO:0000313" key="3">
    <source>
        <dbReference type="Proteomes" id="UP000541610"/>
    </source>
</evidence>
<dbReference type="Proteomes" id="UP000541610">
    <property type="component" value="Unassembled WGS sequence"/>
</dbReference>
<feature type="compositionally biased region" description="Polar residues" evidence="1">
    <location>
        <begin position="1"/>
        <end position="14"/>
    </location>
</feature>